<dbReference type="SMART" id="SM00387">
    <property type="entry name" value="HATPase_c"/>
    <property type="match status" value="1"/>
</dbReference>
<dbReference type="PANTHER" id="PTHR42878:SF14">
    <property type="entry name" value="OSMOLARITY TWO-COMPONENT SYSTEM PROTEIN SSK1"/>
    <property type="match status" value="1"/>
</dbReference>
<evidence type="ECO:0000313" key="9">
    <source>
        <dbReference type="Proteomes" id="UP000315385"/>
    </source>
</evidence>
<dbReference type="EMBL" id="SESI01000002">
    <property type="protein sequence ID" value="TQQ80659.1"/>
    <property type="molecule type" value="Genomic_DNA"/>
</dbReference>
<dbReference type="Gene3D" id="3.30.450.20">
    <property type="entry name" value="PAS domain"/>
    <property type="match status" value="1"/>
</dbReference>
<gene>
    <name evidence="8" type="ORF">EWF95_09270</name>
</gene>
<dbReference type="NCBIfam" id="TIGR00229">
    <property type="entry name" value="sensory_box"/>
    <property type="match status" value="1"/>
</dbReference>
<dbReference type="Pfam" id="PF02518">
    <property type="entry name" value="HATPase_c"/>
    <property type="match status" value="1"/>
</dbReference>
<evidence type="ECO:0000256" key="2">
    <source>
        <dbReference type="ARBA" id="ARBA00012438"/>
    </source>
</evidence>
<dbReference type="InterPro" id="IPR001610">
    <property type="entry name" value="PAC"/>
</dbReference>
<evidence type="ECO:0000259" key="6">
    <source>
        <dbReference type="PROSITE" id="PS50109"/>
    </source>
</evidence>
<keyword evidence="9" id="KW-1185">Reference proteome</keyword>
<dbReference type="InterPro" id="IPR050351">
    <property type="entry name" value="BphY/WalK/GraS-like"/>
</dbReference>
<dbReference type="PANTHER" id="PTHR42878">
    <property type="entry name" value="TWO-COMPONENT HISTIDINE KINASE"/>
    <property type="match status" value="1"/>
</dbReference>
<evidence type="ECO:0000256" key="4">
    <source>
        <dbReference type="ARBA" id="ARBA00022777"/>
    </source>
</evidence>
<dbReference type="SUPFAM" id="SSF55874">
    <property type="entry name" value="ATPase domain of HSP90 chaperone/DNA topoisomerase II/histidine kinase"/>
    <property type="match status" value="1"/>
</dbReference>
<feature type="domain" description="Histidine kinase" evidence="6">
    <location>
        <begin position="128"/>
        <end position="334"/>
    </location>
</feature>
<organism evidence="8 9">
    <name type="scientific">Halonotius roseus</name>
    <dbReference type="NCBI Taxonomy" id="2511997"/>
    <lineage>
        <taxon>Archaea</taxon>
        <taxon>Methanobacteriati</taxon>
        <taxon>Methanobacteriota</taxon>
        <taxon>Stenosarchaea group</taxon>
        <taxon>Halobacteria</taxon>
        <taxon>Halobacteriales</taxon>
        <taxon>Haloferacaceae</taxon>
        <taxon>Halonotius</taxon>
    </lineage>
</organism>
<protein>
    <recommendedName>
        <fullName evidence="2">histidine kinase</fullName>
        <ecNumber evidence="2">2.7.13.3</ecNumber>
    </recommendedName>
</protein>
<keyword evidence="4 8" id="KW-0418">Kinase</keyword>
<dbReference type="CDD" id="cd00130">
    <property type="entry name" value="PAS"/>
    <property type="match status" value="1"/>
</dbReference>
<dbReference type="InterPro" id="IPR003594">
    <property type="entry name" value="HATPase_dom"/>
</dbReference>
<dbReference type="PROSITE" id="PS50109">
    <property type="entry name" value="HIS_KIN"/>
    <property type="match status" value="1"/>
</dbReference>
<dbReference type="GO" id="GO:0007234">
    <property type="term" value="P:osmosensory signaling via phosphorelay pathway"/>
    <property type="evidence" value="ECO:0007669"/>
    <property type="project" value="TreeGrafter"/>
</dbReference>
<proteinExistence type="predicted"/>
<name>A0A544QP30_9EURY</name>
<dbReference type="Gene3D" id="3.30.565.10">
    <property type="entry name" value="Histidine kinase-like ATPase, C-terminal domain"/>
    <property type="match status" value="1"/>
</dbReference>
<dbReference type="GO" id="GO:0004673">
    <property type="term" value="F:protein histidine kinase activity"/>
    <property type="evidence" value="ECO:0007669"/>
    <property type="project" value="UniProtKB-EC"/>
</dbReference>
<dbReference type="InterPro" id="IPR000014">
    <property type="entry name" value="PAS"/>
</dbReference>
<evidence type="ECO:0000256" key="5">
    <source>
        <dbReference type="ARBA" id="ARBA00023136"/>
    </source>
</evidence>
<accession>A0A544QP30</accession>
<keyword evidence="5" id="KW-0472">Membrane</keyword>
<dbReference type="SMART" id="SM00086">
    <property type="entry name" value="PAC"/>
    <property type="match status" value="1"/>
</dbReference>
<dbReference type="Proteomes" id="UP000315385">
    <property type="component" value="Unassembled WGS sequence"/>
</dbReference>
<dbReference type="SMART" id="SM00091">
    <property type="entry name" value="PAS"/>
    <property type="match status" value="1"/>
</dbReference>
<keyword evidence="3" id="KW-0808">Transferase</keyword>
<dbReference type="InterPro" id="IPR035965">
    <property type="entry name" value="PAS-like_dom_sf"/>
</dbReference>
<evidence type="ECO:0000256" key="1">
    <source>
        <dbReference type="ARBA" id="ARBA00000085"/>
    </source>
</evidence>
<comment type="caution">
    <text evidence="8">The sequence shown here is derived from an EMBL/GenBank/DDBJ whole genome shotgun (WGS) entry which is preliminary data.</text>
</comment>
<dbReference type="InterPro" id="IPR036890">
    <property type="entry name" value="HATPase_C_sf"/>
</dbReference>
<dbReference type="RefSeq" id="WP_142443771.1">
    <property type="nucleotide sequence ID" value="NZ_SESI01000002.1"/>
</dbReference>
<feature type="domain" description="PAS" evidence="7">
    <location>
        <begin position="8"/>
        <end position="51"/>
    </location>
</feature>
<dbReference type="EC" id="2.7.13.3" evidence="2"/>
<dbReference type="AlphaFoldDB" id="A0A544QP30"/>
<evidence type="ECO:0000313" key="8">
    <source>
        <dbReference type="EMBL" id="TQQ80659.1"/>
    </source>
</evidence>
<reference evidence="8 9" key="1">
    <citation type="submission" date="2019-02" db="EMBL/GenBank/DDBJ databases">
        <title>Halonotius sp. a new haloqrchaeon isolated from saline water.</title>
        <authorList>
            <person name="Duran-Viseras A."/>
            <person name="Sanchez-Porro C."/>
            <person name="Ventosa A."/>
        </authorList>
    </citation>
    <scope>NUCLEOTIDE SEQUENCE [LARGE SCALE GENOMIC DNA]</scope>
    <source>
        <strain evidence="8 9">F9-27</strain>
    </source>
</reference>
<dbReference type="Pfam" id="PF13426">
    <property type="entry name" value="PAS_9"/>
    <property type="match status" value="1"/>
</dbReference>
<dbReference type="PROSITE" id="PS50112">
    <property type="entry name" value="PAS"/>
    <property type="match status" value="1"/>
</dbReference>
<dbReference type="GO" id="GO:0016020">
    <property type="term" value="C:membrane"/>
    <property type="evidence" value="ECO:0007669"/>
    <property type="project" value="UniProtKB-SubCell"/>
</dbReference>
<dbReference type="SUPFAM" id="SSF55785">
    <property type="entry name" value="PYP-like sensor domain (PAS domain)"/>
    <property type="match status" value="1"/>
</dbReference>
<dbReference type="GO" id="GO:0030295">
    <property type="term" value="F:protein kinase activator activity"/>
    <property type="evidence" value="ECO:0007669"/>
    <property type="project" value="TreeGrafter"/>
</dbReference>
<evidence type="ECO:0000256" key="3">
    <source>
        <dbReference type="ARBA" id="ARBA00022679"/>
    </source>
</evidence>
<dbReference type="GO" id="GO:0000156">
    <property type="term" value="F:phosphorelay response regulator activity"/>
    <property type="evidence" value="ECO:0007669"/>
    <property type="project" value="TreeGrafter"/>
</dbReference>
<dbReference type="OrthoDB" id="327291at2157"/>
<sequence>MVAVPSQFDTLDVGVMIHDPGTGAILYANEFAEELYGYSEAELRGMDVAEFSSASFSQAEAVQRIQAAAAGDSQRFEWRNKRATGELYWVEVRLSDLTINDTTYVVALVRDISEYKLNLRHLRVLTRITRHNLRNKLNVIDGFFQQLDIDENSADSEIVDRIQRNVSELLSLTSWIDTIKSVTRAGSHGGTCDIQQLVTEIAETYQREYPDIAWQINIEQADATADATLRAAIEELIENAVTHNPHDGLEVTVSVTDSPADEQVYIRIADTGRPIPELEIEPIVGGYDPDPLEHGDGIGLWEVQTIINAHGGRISVTENSIERTVVEIALPKRRG</sequence>
<evidence type="ECO:0000259" key="7">
    <source>
        <dbReference type="PROSITE" id="PS50112"/>
    </source>
</evidence>
<comment type="catalytic activity">
    <reaction evidence="1">
        <text>ATP + protein L-histidine = ADP + protein N-phospho-L-histidine.</text>
        <dbReference type="EC" id="2.7.13.3"/>
    </reaction>
</comment>
<dbReference type="InterPro" id="IPR005467">
    <property type="entry name" value="His_kinase_dom"/>
</dbReference>